<name>A0A9D3NX62_9TELE</name>
<protein>
    <recommendedName>
        <fullName evidence="5">Ig-like domain-containing protein</fullName>
    </recommendedName>
</protein>
<dbReference type="InterPro" id="IPR013783">
    <property type="entry name" value="Ig-like_fold"/>
</dbReference>
<evidence type="ECO:0000259" key="5">
    <source>
        <dbReference type="PROSITE" id="PS50835"/>
    </source>
</evidence>
<dbReference type="SMART" id="SM00408">
    <property type="entry name" value="IGc2"/>
    <property type="match status" value="2"/>
</dbReference>
<dbReference type="SUPFAM" id="SSF48726">
    <property type="entry name" value="Immunoglobulin"/>
    <property type="match status" value="2"/>
</dbReference>
<feature type="compositionally biased region" description="Low complexity" evidence="2">
    <location>
        <begin position="415"/>
        <end position="425"/>
    </location>
</feature>
<gene>
    <name evidence="6" type="ORF">KOW79_006860</name>
</gene>
<feature type="region of interest" description="Disordered" evidence="2">
    <location>
        <begin position="396"/>
        <end position="426"/>
    </location>
</feature>
<keyword evidence="7" id="KW-1185">Reference proteome</keyword>
<dbReference type="GO" id="GO:0050853">
    <property type="term" value="P:B cell receptor signaling pathway"/>
    <property type="evidence" value="ECO:0007669"/>
    <property type="project" value="TreeGrafter"/>
</dbReference>
<evidence type="ECO:0000313" key="7">
    <source>
        <dbReference type="Proteomes" id="UP000824219"/>
    </source>
</evidence>
<organism evidence="6 7">
    <name type="scientific">Hemibagrus wyckioides</name>
    <dbReference type="NCBI Taxonomy" id="337641"/>
    <lineage>
        <taxon>Eukaryota</taxon>
        <taxon>Metazoa</taxon>
        <taxon>Chordata</taxon>
        <taxon>Craniata</taxon>
        <taxon>Vertebrata</taxon>
        <taxon>Euteleostomi</taxon>
        <taxon>Actinopterygii</taxon>
        <taxon>Neopterygii</taxon>
        <taxon>Teleostei</taxon>
        <taxon>Ostariophysi</taxon>
        <taxon>Siluriformes</taxon>
        <taxon>Bagridae</taxon>
        <taxon>Hemibagrus</taxon>
    </lineage>
</organism>
<evidence type="ECO:0000256" key="1">
    <source>
        <dbReference type="ARBA" id="ARBA00023319"/>
    </source>
</evidence>
<dbReference type="GO" id="GO:0030183">
    <property type="term" value="P:B cell differentiation"/>
    <property type="evidence" value="ECO:0007669"/>
    <property type="project" value="TreeGrafter"/>
</dbReference>
<dbReference type="CDD" id="cd00099">
    <property type="entry name" value="IgV"/>
    <property type="match status" value="2"/>
</dbReference>
<dbReference type="Proteomes" id="UP000824219">
    <property type="component" value="Linkage Group LG07"/>
</dbReference>
<sequence>MQHLCRLLGGLFISCVCGSTDSFYVTQFPSEVELTEGKEIQIICSWNITVQGAKVKWFKNNQKLELNQSDRFTETCKNKNSTTLMIKKAERSDEGLYICEITQDIPHLLKVNGTGTNVYERRYVLTTEGPILLTSPRIEHYNRPDSRSIPDTERPDPGNGPVLFAIRCVPFITLLLAVCYLNRDYKKSKRIKSGGALAQCSVCDGLSEMQRLCTTLCGLLASCLCSWGSTDSFYVTQFPSEVELTKGKEIQIICSWNITVQGAKVKWFKNNQKLELNQSDRFTETCKNNNSTTLMIKKAERSDEGLYICEITQDIPHLLKVNGTGTNIIYKKNRDDDVGKVTTSTQTNSATKSQTRSVAPEMAVWASASATGVILFICVCVCVWWIKTRNRQSERMVIRQGPPSEGDEPEHSEDGGSSRTSRGSTQWYMVPVYESYFDLQRSEDEQCAASDTDTACAAAKKC</sequence>
<feature type="chain" id="PRO_5039116662" description="Ig-like domain-containing protein" evidence="4">
    <location>
        <begin position="23"/>
        <end position="462"/>
    </location>
</feature>
<evidence type="ECO:0000313" key="6">
    <source>
        <dbReference type="EMBL" id="KAG7330638.1"/>
    </source>
</evidence>
<feature type="signal peptide" evidence="4">
    <location>
        <begin position="1"/>
        <end position="22"/>
    </location>
</feature>
<dbReference type="PANTHER" id="PTHR14334">
    <property type="entry name" value="B-CELL ANTIGEN RECEPTOR COMPLEX-ASSOCIATED PROTEIN"/>
    <property type="match status" value="1"/>
</dbReference>
<dbReference type="GO" id="GO:0019815">
    <property type="term" value="C:B cell receptor complex"/>
    <property type="evidence" value="ECO:0007669"/>
    <property type="project" value="TreeGrafter"/>
</dbReference>
<reference evidence="6 7" key="1">
    <citation type="submission" date="2021-06" db="EMBL/GenBank/DDBJ databases">
        <title>Chromosome-level genome assembly of the red-tail catfish (Hemibagrus wyckioides).</title>
        <authorList>
            <person name="Shao F."/>
        </authorList>
    </citation>
    <scope>NUCLEOTIDE SEQUENCE [LARGE SCALE GENOMIC DNA]</scope>
    <source>
        <strain evidence="6">EC202008001</strain>
        <tissue evidence="6">Blood</tissue>
    </source>
</reference>
<dbReference type="InterPro" id="IPR013098">
    <property type="entry name" value="Ig_I-set"/>
</dbReference>
<dbReference type="Pfam" id="PF07679">
    <property type="entry name" value="I-set"/>
    <property type="match status" value="2"/>
</dbReference>
<dbReference type="Gene3D" id="2.60.40.10">
    <property type="entry name" value="Immunoglobulins"/>
    <property type="match status" value="2"/>
</dbReference>
<dbReference type="InterPro" id="IPR007110">
    <property type="entry name" value="Ig-like_dom"/>
</dbReference>
<dbReference type="SMART" id="SM00409">
    <property type="entry name" value="IG"/>
    <property type="match status" value="2"/>
</dbReference>
<comment type="caution">
    <text evidence="6">The sequence shown here is derived from an EMBL/GenBank/DDBJ whole genome shotgun (WGS) entry which is preliminary data.</text>
</comment>
<evidence type="ECO:0000256" key="2">
    <source>
        <dbReference type="SAM" id="MobiDB-lite"/>
    </source>
</evidence>
<accession>A0A9D3NX62</accession>
<keyword evidence="3" id="KW-1133">Transmembrane helix</keyword>
<keyword evidence="1" id="KW-0393">Immunoglobulin domain</keyword>
<dbReference type="OrthoDB" id="10012075at2759"/>
<proteinExistence type="predicted"/>
<evidence type="ECO:0000256" key="3">
    <source>
        <dbReference type="SAM" id="Phobius"/>
    </source>
</evidence>
<dbReference type="InterPro" id="IPR003598">
    <property type="entry name" value="Ig_sub2"/>
</dbReference>
<evidence type="ECO:0000256" key="4">
    <source>
        <dbReference type="SAM" id="SignalP"/>
    </source>
</evidence>
<feature type="domain" description="Ig-like" evidence="5">
    <location>
        <begin position="23"/>
        <end position="103"/>
    </location>
</feature>
<feature type="transmembrane region" description="Helical" evidence="3">
    <location>
        <begin position="362"/>
        <end position="386"/>
    </location>
</feature>
<dbReference type="EMBL" id="JAHKSW010000007">
    <property type="protein sequence ID" value="KAG7330638.1"/>
    <property type="molecule type" value="Genomic_DNA"/>
</dbReference>
<dbReference type="PROSITE" id="PS50835">
    <property type="entry name" value="IG_LIKE"/>
    <property type="match status" value="2"/>
</dbReference>
<keyword evidence="3" id="KW-0812">Transmembrane</keyword>
<dbReference type="GO" id="GO:0009897">
    <property type="term" value="C:external side of plasma membrane"/>
    <property type="evidence" value="ECO:0007669"/>
    <property type="project" value="TreeGrafter"/>
</dbReference>
<feature type="domain" description="Ig-like" evidence="5">
    <location>
        <begin position="233"/>
        <end position="313"/>
    </location>
</feature>
<dbReference type="AlphaFoldDB" id="A0A9D3NX62"/>
<dbReference type="InterPro" id="IPR003599">
    <property type="entry name" value="Ig_sub"/>
</dbReference>
<keyword evidence="3" id="KW-0472">Membrane</keyword>
<keyword evidence="4" id="KW-0732">Signal</keyword>
<dbReference type="PANTHER" id="PTHR14334:SF3">
    <property type="entry name" value="TRANSMEMBRANE AND IMMUNOGLOBULIN DOMAIN CONTAINING 2"/>
    <property type="match status" value="1"/>
</dbReference>
<dbReference type="InterPro" id="IPR036179">
    <property type="entry name" value="Ig-like_dom_sf"/>
</dbReference>